<feature type="transmembrane region" description="Helical" evidence="8">
    <location>
        <begin position="373"/>
        <end position="394"/>
    </location>
</feature>
<evidence type="ECO:0000313" key="10">
    <source>
        <dbReference type="EMBL" id="OGD71172.1"/>
    </source>
</evidence>
<feature type="domain" description="Type II secretion system protein GspF" evidence="9">
    <location>
        <begin position="68"/>
        <end position="190"/>
    </location>
</feature>
<dbReference type="PANTHER" id="PTHR30012">
    <property type="entry name" value="GENERAL SECRETION PATHWAY PROTEIN"/>
    <property type="match status" value="1"/>
</dbReference>
<evidence type="ECO:0000256" key="3">
    <source>
        <dbReference type="ARBA" id="ARBA00022475"/>
    </source>
</evidence>
<dbReference type="GO" id="GO:0015628">
    <property type="term" value="P:protein secretion by the type II secretion system"/>
    <property type="evidence" value="ECO:0007669"/>
    <property type="project" value="TreeGrafter"/>
</dbReference>
<comment type="subcellular location">
    <subcellularLocation>
        <location evidence="1">Cell inner membrane</location>
        <topology evidence="1">Multi-pass membrane protein</topology>
    </subcellularLocation>
</comment>
<dbReference type="GO" id="GO:0005886">
    <property type="term" value="C:plasma membrane"/>
    <property type="evidence" value="ECO:0007669"/>
    <property type="project" value="UniProtKB-SubCell"/>
</dbReference>
<gene>
    <name evidence="10" type="ORF">A2703_02295</name>
</gene>
<protein>
    <recommendedName>
        <fullName evidence="9">Type II secretion system protein GspF domain-containing protein</fullName>
    </recommendedName>
</protein>
<comment type="similarity">
    <text evidence="2">Belongs to the GSP F family.</text>
</comment>
<evidence type="ECO:0000256" key="4">
    <source>
        <dbReference type="ARBA" id="ARBA00022519"/>
    </source>
</evidence>
<evidence type="ECO:0000256" key="2">
    <source>
        <dbReference type="ARBA" id="ARBA00005745"/>
    </source>
</evidence>
<dbReference type="PANTHER" id="PTHR30012:SF0">
    <property type="entry name" value="TYPE II SECRETION SYSTEM PROTEIN F-RELATED"/>
    <property type="match status" value="1"/>
</dbReference>
<keyword evidence="7 8" id="KW-0472">Membrane</keyword>
<evidence type="ECO:0000256" key="7">
    <source>
        <dbReference type="ARBA" id="ARBA00023136"/>
    </source>
</evidence>
<comment type="caution">
    <text evidence="10">The sequence shown here is derived from an EMBL/GenBank/DDBJ whole genome shotgun (WGS) entry which is preliminary data.</text>
</comment>
<keyword evidence="3" id="KW-1003">Cell membrane</keyword>
<dbReference type="InterPro" id="IPR018076">
    <property type="entry name" value="T2SS_GspF_dom"/>
</dbReference>
<dbReference type="EMBL" id="MFAG01000039">
    <property type="protein sequence ID" value="OGD71172.1"/>
    <property type="molecule type" value="Genomic_DNA"/>
</dbReference>
<feature type="domain" description="Type II secretion system protein GspF" evidence="9">
    <location>
        <begin position="270"/>
        <end position="392"/>
    </location>
</feature>
<reference evidence="10 11" key="1">
    <citation type="journal article" date="2016" name="Nat. Commun.">
        <title>Thousands of microbial genomes shed light on interconnected biogeochemical processes in an aquifer system.</title>
        <authorList>
            <person name="Anantharaman K."/>
            <person name="Brown C.T."/>
            <person name="Hug L.A."/>
            <person name="Sharon I."/>
            <person name="Castelle C.J."/>
            <person name="Probst A.J."/>
            <person name="Thomas B.C."/>
            <person name="Singh A."/>
            <person name="Wilkins M.J."/>
            <person name="Karaoz U."/>
            <person name="Brodie E.L."/>
            <person name="Williams K.H."/>
            <person name="Hubbard S.S."/>
            <person name="Banfield J.F."/>
        </authorList>
    </citation>
    <scope>NUCLEOTIDE SEQUENCE [LARGE SCALE GENOMIC DNA]</scope>
</reference>
<proteinExistence type="inferred from homology"/>
<dbReference type="Gene3D" id="1.20.81.30">
    <property type="entry name" value="Type II secretion system (T2SS), domain F"/>
    <property type="match status" value="2"/>
</dbReference>
<feature type="transmembrane region" description="Helical" evidence="8">
    <location>
        <begin position="166"/>
        <end position="189"/>
    </location>
</feature>
<dbReference type="Pfam" id="PF00482">
    <property type="entry name" value="T2SSF"/>
    <property type="match status" value="2"/>
</dbReference>
<evidence type="ECO:0000256" key="1">
    <source>
        <dbReference type="ARBA" id="ARBA00004429"/>
    </source>
</evidence>
<keyword evidence="6 8" id="KW-1133">Transmembrane helix</keyword>
<sequence>MKRFNYRVIDESNKQVAGVVEANNLPQAASILRGKKLTIVSLREVSESVFDELFSSIGKPKFEEITNFTRQLSTMIASGLPLVDALRILKDQSKPKMAVIIDKVLTEVEGGSSLGSALEKTEGTFSNVYIALVKAGESAGVLDEIMRKMADTLDKQREFRNKTKGALIYPAIVMIGMVVVATIMMIFVVPKMTQMYKDFGAKLPTPTLILIGISDFMVNYWWLLFGGLAIGLVFFRRWARSQVGGLIIEQMVFKIPIWGPLRKDITLAEFARTMGLLSSAAIPILDGLRIVSETLGSQIYGDEIRRAAVKVEKGTTLADAIASTSDFPPILSQMIAVGEQTGKVDEILSKLAEFYESQSELKVKALTTAIEPIIMVFMGIGVGFLVMAVILPIYNLTNQF</sequence>
<evidence type="ECO:0000256" key="6">
    <source>
        <dbReference type="ARBA" id="ARBA00022989"/>
    </source>
</evidence>
<evidence type="ECO:0000259" key="9">
    <source>
        <dbReference type="Pfam" id="PF00482"/>
    </source>
</evidence>
<dbReference type="PRINTS" id="PR00812">
    <property type="entry name" value="BCTERIALGSPF"/>
</dbReference>
<organism evidence="10 11">
    <name type="scientific">Candidatus Collierbacteria bacterium RIFCSPHIGHO2_01_FULL_50_25</name>
    <dbReference type="NCBI Taxonomy" id="1817722"/>
    <lineage>
        <taxon>Bacteria</taxon>
        <taxon>Candidatus Collieribacteriota</taxon>
    </lineage>
</organism>
<evidence type="ECO:0000256" key="5">
    <source>
        <dbReference type="ARBA" id="ARBA00022692"/>
    </source>
</evidence>
<evidence type="ECO:0000313" key="11">
    <source>
        <dbReference type="Proteomes" id="UP000177979"/>
    </source>
</evidence>
<dbReference type="Proteomes" id="UP000177979">
    <property type="component" value="Unassembled WGS sequence"/>
</dbReference>
<accession>A0A1F5EUV7</accession>
<dbReference type="FunFam" id="1.20.81.30:FF:000001">
    <property type="entry name" value="Type II secretion system protein F"/>
    <property type="match status" value="2"/>
</dbReference>
<feature type="transmembrane region" description="Helical" evidence="8">
    <location>
        <begin position="209"/>
        <end position="235"/>
    </location>
</feature>
<keyword evidence="5 8" id="KW-0812">Transmembrane</keyword>
<dbReference type="AlphaFoldDB" id="A0A1F5EUV7"/>
<name>A0A1F5EUV7_9BACT</name>
<dbReference type="InterPro" id="IPR042094">
    <property type="entry name" value="T2SS_GspF_sf"/>
</dbReference>
<dbReference type="STRING" id="1817722.A2703_02295"/>
<keyword evidence="4" id="KW-0997">Cell inner membrane</keyword>
<dbReference type="InterPro" id="IPR003004">
    <property type="entry name" value="GspF/PilC"/>
</dbReference>
<evidence type="ECO:0000256" key="8">
    <source>
        <dbReference type="SAM" id="Phobius"/>
    </source>
</evidence>